<dbReference type="CDD" id="cd02440">
    <property type="entry name" value="AdoMet_MTases"/>
    <property type="match status" value="1"/>
</dbReference>
<dbReference type="Gene3D" id="3.40.50.150">
    <property type="entry name" value="Vaccinia Virus protein VP39"/>
    <property type="match status" value="1"/>
</dbReference>
<dbReference type="RefSeq" id="WP_209859891.1">
    <property type="nucleotide sequence ID" value="NZ_JAGGLD010000001.1"/>
</dbReference>
<dbReference type="Proteomes" id="UP001519288">
    <property type="component" value="Unassembled WGS sequence"/>
</dbReference>
<evidence type="ECO:0000313" key="2">
    <source>
        <dbReference type="EMBL" id="MBP2000122.1"/>
    </source>
</evidence>
<evidence type="ECO:0000313" key="3">
    <source>
        <dbReference type="Proteomes" id="UP001519288"/>
    </source>
</evidence>
<comment type="caution">
    <text evidence="2">The sequence shown here is derived from an EMBL/GenBank/DDBJ whole genome shotgun (WGS) entry which is preliminary data.</text>
</comment>
<sequence>MLFFRSLANRAQEDELMDDFSLGGEELIEALEHLRRLNRIFAAPGPTIYGVEKLWEAIGKPSTLSILDVGAGSGDVNHKLLQWADQKGIQLEVTLVDMTAEACAEAIRQFHNESRVKVLQADVKELPRRMADIVTGSQFVHHFSGDSLVEIVSHMLKASKYGVVINDIHRHPISYTAVWLMTRLISRNRYIRHDGPLSVAKGFTNRDWQELKQRLDHDSMTYTWQPLFRYSVVIPQLPDLDSRVTKEAVLTWQR</sequence>
<dbReference type="GO" id="GO:0032259">
    <property type="term" value="P:methylation"/>
    <property type="evidence" value="ECO:0007669"/>
    <property type="project" value="UniProtKB-KW"/>
</dbReference>
<reference evidence="2 3" key="1">
    <citation type="submission" date="2021-03" db="EMBL/GenBank/DDBJ databases">
        <title>Genomic Encyclopedia of Type Strains, Phase IV (KMG-IV): sequencing the most valuable type-strain genomes for metagenomic binning, comparative biology and taxonomic classification.</title>
        <authorList>
            <person name="Goeker M."/>
        </authorList>
    </citation>
    <scope>NUCLEOTIDE SEQUENCE [LARGE SCALE GENOMIC DNA]</scope>
    <source>
        <strain evidence="2 3">DSM 26806</strain>
    </source>
</reference>
<keyword evidence="3" id="KW-1185">Reference proteome</keyword>
<dbReference type="EMBL" id="JAGGLD010000001">
    <property type="protein sequence ID" value="MBP2000122.1"/>
    <property type="molecule type" value="Genomic_DNA"/>
</dbReference>
<dbReference type="Pfam" id="PF13649">
    <property type="entry name" value="Methyltransf_25"/>
    <property type="match status" value="1"/>
</dbReference>
<dbReference type="SUPFAM" id="SSF53335">
    <property type="entry name" value="S-adenosyl-L-methionine-dependent methyltransferases"/>
    <property type="match status" value="1"/>
</dbReference>
<dbReference type="InterPro" id="IPR041698">
    <property type="entry name" value="Methyltransf_25"/>
</dbReference>
<gene>
    <name evidence="2" type="ORF">J2Z69_001141</name>
</gene>
<protein>
    <submittedName>
        <fullName evidence="2">2-polyprenyl-3-methyl-5-hydroxy-6-metoxy-1, 4-benzoquinol methylase</fullName>
    </submittedName>
</protein>
<dbReference type="InterPro" id="IPR029063">
    <property type="entry name" value="SAM-dependent_MTases_sf"/>
</dbReference>
<keyword evidence="2" id="KW-0489">Methyltransferase</keyword>
<name>A0ABS4JEJ4_9BACL</name>
<proteinExistence type="predicted"/>
<accession>A0ABS4JEJ4</accession>
<organism evidence="2 3">
    <name type="scientific">Paenibacillus shirakamiensis</name>
    <dbReference type="NCBI Taxonomy" id="1265935"/>
    <lineage>
        <taxon>Bacteria</taxon>
        <taxon>Bacillati</taxon>
        <taxon>Bacillota</taxon>
        <taxon>Bacilli</taxon>
        <taxon>Bacillales</taxon>
        <taxon>Paenibacillaceae</taxon>
        <taxon>Paenibacillus</taxon>
    </lineage>
</organism>
<keyword evidence="2" id="KW-0808">Transferase</keyword>
<feature type="domain" description="Methyltransferase" evidence="1">
    <location>
        <begin position="66"/>
        <end position="159"/>
    </location>
</feature>
<evidence type="ECO:0000259" key="1">
    <source>
        <dbReference type="Pfam" id="PF13649"/>
    </source>
</evidence>
<dbReference type="GO" id="GO:0008168">
    <property type="term" value="F:methyltransferase activity"/>
    <property type="evidence" value="ECO:0007669"/>
    <property type="project" value="UniProtKB-KW"/>
</dbReference>